<dbReference type="AlphaFoldDB" id="A0A2S6GSZ3"/>
<comment type="caution">
    <text evidence="1">The sequence shown here is derived from an EMBL/GenBank/DDBJ whole genome shotgun (WGS) entry which is preliminary data.</text>
</comment>
<keyword evidence="2" id="KW-1185">Reference proteome</keyword>
<protein>
    <recommendedName>
        <fullName evidence="3">Sigma 54 modulation/S30EA-like ribosomal protein</fullName>
    </recommendedName>
</protein>
<dbReference type="RefSeq" id="WP_104478809.1">
    <property type="nucleotide sequence ID" value="NZ_CP154825.1"/>
</dbReference>
<dbReference type="Proteomes" id="UP000239203">
    <property type="component" value="Unassembled WGS sequence"/>
</dbReference>
<dbReference type="InterPro" id="IPR036567">
    <property type="entry name" value="RHF-like"/>
</dbReference>
<dbReference type="EMBL" id="PTIX01000005">
    <property type="protein sequence ID" value="PPK68309.1"/>
    <property type="molecule type" value="Genomic_DNA"/>
</dbReference>
<dbReference type="Gene3D" id="3.30.160.100">
    <property type="entry name" value="Ribosome hibernation promotion factor-like"/>
    <property type="match status" value="1"/>
</dbReference>
<evidence type="ECO:0000313" key="2">
    <source>
        <dbReference type="Proteomes" id="UP000239203"/>
    </source>
</evidence>
<accession>A0A2S6GSZ3</accession>
<dbReference type="SUPFAM" id="SSF69754">
    <property type="entry name" value="Ribosome binding protein Y (YfiA homologue)"/>
    <property type="match status" value="1"/>
</dbReference>
<name>A0A2S6GSZ3_9PSEU</name>
<sequence>MDTDQLDPTPVTQVLVRGVAGDGIEDYALDKIESTLRRLGTPPRRVRVTVTVAADPAVAEPVTAHADVDHDHLSPVHVTAHAATPRAAVDRLRHTLIRRLSSA</sequence>
<gene>
    <name evidence="1" type="ORF">CLV40_10532</name>
</gene>
<evidence type="ECO:0000313" key="1">
    <source>
        <dbReference type="EMBL" id="PPK68309.1"/>
    </source>
</evidence>
<evidence type="ECO:0008006" key="3">
    <source>
        <dbReference type="Google" id="ProtNLM"/>
    </source>
</evidence>
<organism evidence="1 2">
    <name type="scientific">Actinokineospora auranticolor</name>
    <dbReference type="NCBI Taxonomy" id="155976"/>
    <lineage>
        <taxon>Bacteria</taxon>
        <taxon>Bacillati</taxon>
        <taxon>Actinomycetota</taxon>
        <taxon>Actinomycetes</taxon>
        <taxon>Pseudonocardiales</taxon>
        <taxon>Pseudonocardiaceae</taxon>
        <taxon>Actinokineospora</taxon>
    </lineage>
</organism>
<proteinExistence type="predicted"/>
<reference evidence="1 2" key="1">
    <citation type="submission" date="2018-02" db="EMBL/GenBank/DDBJ databases">
        <title>Genomic Encyclopedia of Archaeal and Bacterial Type Strains, Phase II (KMG-II): from individual species to whole genera.</title>
        <authorList>
            <person name="Goeker M."/>
        </authorList>
    </citation>
    <scope>NUCLEOTIDE SEQUENCE [LARGE SCALE GENOMIC DNA]</scope>
    <source>
        <strain evidence="1 2">YU 961-1</strain>
    </source>
</reference>